<dbReference type="Proteomes" id="UP000886289">
    <property type="component" value="Unassembled WGS sequence"/>
</dbReference>
<accession>A0A7C0U296</accession>
<protein>
    <submittedName>
        <fullName evidence="3">Glycosyltransferase, exosortase A system-associated</fullName>
    </submittedName>
</protein>
<dbReference type="NCBIfam" id="TIGR04063">
    <property type="entry name" value="stp3"/>
    <property type="match status" value="1"/>
</dbReference>
<reference evidence="3" key="1">
    <citation type="journal article" date="2020" name="mSystems">
        <title>Genome- and Community-Level Interaction Insights into Carbon Utilization and Element Cycling Functions of Hydrothermarchaeota in Hydrothermal Sediment.</title>
        <authorList>
            <person name="Zhou Z."/>
            <person name="Liu Y."/>
            <person name="Xu W."/>
            <person name="Pan J."/>
            <person name="Luo Z.H."/>
            <person name="Li M."/>
        </authorList>
    </citation>
    <scope>NUCLEOTIDE SEQUENCE [LARGE SCALE GENOMIC DNA]</scope>
    <source>
        <strain evidence="3">HyVt-233</strain>
    </source>
</reference>
<evidence type="ECO:0000313" key="3">
    <source>
        <dbReference type="EMBL" id="HDD44019.1"/>
    </source>
</evidence>
<dbReference type="InterPro" id="IPR024004">
    <property type="entry name" value="PEP-CTERM/XrtA_GlycosylTrfase"/>
</dbReference>
<feature type="domain" description="Glycosyl transferase family 1" evidence="1">
    <location>
        <begin position="206"/>
        <end position="373"/>
    </location>
</feature>
<dbReference type="SUPFAM" id="SSF53756">
    <property type="entry name" value="UDP-Glycosyltransferase/glycogen phosphorylase"/>
    <property type="match status" value="1"/>
</dbReference>
<dbReference type="InterPro" id="IPR050194">
    <property type="entry name" value="Glycosyltransferase_grp1"/>
</dbReference>
<feature type="domain" description="Glycosyltransferase subfamily 4-like N-terminal" evidence="2">
    <location>
        <begin position="53"/>
        <end position="195"/>
    </location>
</feature>
<organism evidence="3">
    <name type="scientific">Desulfofervidus auxilii</name>
    <dbReference type="NCBI Taxonomy" id="1621989"/>
    <lineage>
        <taxon>Bacteria</taxon>
        <taxon>Pseudomonadati</taxon>
        <taxon>Thermodesulfobacteriota</taxon>
        <taxon>Candidatus Desulfofervidia</taxon>
        <taxon>Candidatus Desulfofervidales</taxon>
        <taxon>Candidatus Desulfofervidaceae</taxon>
        <taxon>Candidatus Desulfofervidus</taxon>
    </lineage>
</organism>
<comment type="caution">
    <text evidence="3">The sequence shown here is derived from an EMBL/GenBank/DDBJ whole genome shotgun (WGS) entry which is preliminary data.</text>
</comment>
<dbReference type="InterPro" id="IPR028098">
    <property type="entry name" value="Glyco_trans_4-like_N"/>
</dbReference>
<gene>
    <name evidence="3" type="ORF">ENG63_04055</name>
</gene>
<evidence type="ECO:0000259" key="1">
    <source>
        <dbReference type="Pfam" id="PF00534"/>
    </source>
</evidence>
<dbReference type="PANTHER" id="PTHR45947">
    <property type="entry name" value="SULFOQUINOVOSYL TRANSFERASE SQD2"/>
    <property type="match status" value="1"/>
</dbReference>
<evidence type="ECO:0000259" key="2">
    <source>
        <dbReference type="Pfam" id="PF13439"/>
    </source>
</evidence>
<dbReference type="AlphaFoldDB" id="A0A7C0U296"/>
<proteinExistence type="predicted"/>
<dbReference type="CDD" id="cd03794">
    <property type="entry name" value="GT4_WbuB-like"/>
    <property type="match status" value="1"/>
</dbReference>
<dbReference type="Pfam" id="PF00534">
    <property type="entry name" value="Glycos_transf_1"/>
    <property type="match status" value="1"/>
</dbReference>
<dbReference type="Pfam" id="PF13439">
    <property type="entry name" value="Glyco_transf_4"/>
    <property type="match status" value="1"/>
</dbReference>
<dbReference type="EMBL" id="DRBS01000155">
    <property type="protein sequence ID" value="HDD44019.1"/>
    <property type="molecule type" value="Genomic_DNA"/>
</dbReference>
<dbReference type="InterPro" id="IPR001296">
    <property type="entry name" value="Glyco_trans_1"/>
</dbReference>
<dbReference type="GO" id="GO:0016757">
    <property type="term" value="F:glycosyltransferase activity"/>
    <property type="evidence" value="ECO:0007669"/>
    <property type="project" value="InterPro"/>
</dbReference>
<dbReference type="Gene3D" id="3.40.50.2000">
    <property type="entry name" value="Glycogen Phosphorylase B"/>
    <property type="match status" value="2"/>
</dbReference>
<name>A0A7C0U296_DESA2</name>
<sequence>MKILHILDHSQPIISGYSSRSHYILKWQKKLGIKPVAITSPLYNCNRKAYEEIEGIKYYRTYLPNIFLKYPGCRELSSILTFKQKIETICQLEKPDIIHAHSPSLCGLAASLVAKKLKKPFVYEIRAFWEDAAVDQGKFAYSSFLYKLYQRLENEVIKRANAIVTLCEGLKKELISRGFKPKKIFVVPNAVDINRFTPLNRDNQLAQKLGINNNIVLGFIGSFYKFEGLDLLVKAVARLDRAKLILVGDGEKYEEIKKLVSKLNLSSKVILTGRIPHNEVKKYYSIMDIMVYPRLSERITELVTPLKPLEAMALGKIVIGSDVGGIKEIIGEGENAGGLLFKAGSIDNLINKLKLIINNPDLQFKLRKKAYQRAKERDWSKVIRNYLKIYATI</sequence>
<dbReference type="PANTHER" id="PTHR45947:SF3">
    <property type="entry name" value="SULFOQUINOVOSYL TRANSFERASE SQD2"/>
    <property type="match status" value="1"/>
</dbReference>